<keyword evidence="4" id="KW-1185">Reference proteome</keyword>
<dbReference type="OrthoDB" id="9796965at2"/>
<evidence type="ECO:0000313" key="3">
    <source>
        <dbReference type="EMBL" id="PZT48444.1"/>
    </source>
</evidence>
<comment type="caution">
    <text evidence="3">The sequence shown here is derived from an EMBL/GenBank/DDBJ whole genome shotgun (WGS) entry which is preliminary data.</text>
</comment>
<dbReference type="Pfam" id="PF01106">
    <property type="entry name" value="NifU"/>
    <property type="match status" value="1"/>
</dbReference>
<dbReference type="RefSeq" id="WP_111229473.1">
    <property type="nucleotide sequence ID" value="NZ_NBIU01000007.1"/>
</dbReference>
<dbReference type="PANTHER" id="PTHR11178:SF25">
    <property type="entry name" value="NIFU-LIKE PROTEIN 3, CHLOROPLASTIC"/>
    <property type="match status" value="1"/>
</dbReference>
<evidence type="ECO:0000259" key="2">
    <source>
        <dbReference type="Pfam" id="PF01106"/>
    </source>
</evidence>
<dbReference type="Proteomes" id="UP000249746">
    <property type="component" value="Unassembled WGS sequence"/>
</dbReference>
<dbReference type="GO" id="GO:0051536">
    <property type="term" value="F:iron-sulfur cluster binding"/>
    <property type="evidence" value="ECO:0007669"/>
    <property type="project" value="InterPro"/>
</dbReference>
<accession>A0A2W6MV91</accession>
<sequence>MFPFSDTELEKPVKMVLDKVRPTLILDGGNVTLIKIENAKVYVRLEGACKGCPSSSITLKQGIERELKIQIHPDIEVVNVP</sequence>
<proteinExistence type="inferred from homology"/>
<evidence type="ECO:0000256" key="1">
    <source>
        <dbReference type="ARBA" id="ARBA00006420"/>
    </source>
</evidence>
<dbReference type="GO" id="GO:0005506">
    <property type="term" value="F:iron ion binding"/>
    <property type="evidence" value="ECO:0007669"/>
    <property type="project" value="InterPro"/>
</dbReference>
<dbReference type="EMBL" id="NBIU01000007">
    <property type="protein sequence ID" value="PZT48444.1"/>
    <property type="molecule type" value="Genomic_DNA"/>
</dbReference>
<dbReference type="PANTHER" id="PTHR11178">
    <property type="entry name" value="IRON-SULFUR CLUSTER SCAFFOLD PROTEIN NFU-RELATED"/>
    <property type="match status" value="1"/>
</dbReference>
<dbReference type="AlphaFoldDB" id="A0A2W6MV91"/>
<dbReference type="InterPro" id="IPR034904">
    <property type="entry name" value="FSCA_dom_sf"/>
</dbReference>
<reference evidence="3 4" key="1">
    <citation type="submission" date="2017-03" db="EMBL/GenBank/DDBJ databases">
        <title>Genomic and clinical evidence uncovers the enterohepatic species Helicobacter valdiviensis as a potential human intestinal pathogen.</title>
        <authorList>
            <person name="Fresia P."/>
            <person name="Jara R."/>
            <person name="Sierra R."/>
            <person name="Ferres I."/>
            <person name="Greif G."/>
            <person name="Iraola G."/>
            <person name="Collado L."/>
        </authorList>
    </citation>
    <scope>NUCLEOTIDE SEQUENCE [LARGE SCALE GENOMIC DNA]</scope>
    <source>
        <strain evidence="3 4">WBE14</strain>
    </source>
</reference>
<comment type="similarity">
    <text evidence="1">Belongs to the NifU family.</text>
</comment>
<evidence type="ECO:0000313" key="4">
    <source>
        <dbReference type="Proteomes" id="UP000249746"/>
    </source>
</evidence>
<name>A0A2W6MV91_9HELI</name>
<dbReference type="Gene3D" id="3.30.300.130">
    <property type="entry name" value="Fe-S cluster assembly (FSCA)"/>
    <property type="match status" value="1"/>
</dbReference>
<gene>
    <name evidence="3" type="ORF">B6S12_03705</name>
</gene>
<dbReference type="GO" id="GO:0016226">
    <property type="term" value="P:iron-sulfur cluster assembly"/>
    <property type="evidence" value="ECO:0007669"/>
    <property type="project" value="InterPro"/>
</dbReference>
<dbReference type="InterPro" id="IPR001075">
    <property type="entry name" value="NIF_FeS_clus_asmbl_NifU_C"/>
</dbReference>
<feature type="domain" description="NIF system FeS cluster assembly NifU C-terminal" evidence="2">
    <location>
        <begin position="13"/>
        <end position="78"/>
    </location>
</feature>
<protein>
    <recommendedName>
        <fullName evidence="2">NIF system FeS cluster assembly NifU C-terminal domain-containing protein</fullName>
    </recommendedName>
</protein>
<organism evidence="3 4">
    <name type="scientific">Helicobacter valdiviensis</name>
    <dbReference type="NCBI Taxonomy" id="1458358"/>
    <lineage>
        <taxon>Bacteria</taxon>
        <taxon>Pseudomonadati</taxon>
        <taxon>Campylobacterota</taxon>
        <taxon>Epsilonproteobacteria</taxon>
        <taxon>Campylobacterales</taxon>
        <taxon>Helicobacteraceae</taxon>
        <taxon>Helicobacter</taxon>
    </lineage>
</organism>
<dbReference type="SUPFAM" id="SSF117916">
    <property type="entry name" value="Fe-S cluster assembly (FSCA) domain-like"/>
    <property type="match status" value="1"/>
</dbReference>